<dbReference type="Pfam" id="PF13561">
    <property type="entry name" value="adh_short_C2"/>
    <property type="match status" value="1"/>
</dbReference>
<dbReference type="PANTHER" id="PTHR24321:SF8">
    <property type="entry name" value="ESTRADIOL 17-BETA-DEHYDROGENASE 8-RELATED"/>
    <property type="match status" value="1"/>
</dbReference>
<proteinExistence type="inferred from homology"/>
<reference evidence="5" key="2">
    <citation type="submission" date="2020-04" db="EMBL/GenBank/DDBJ databases">
        <authorList>
            <consortium name="NCBI Genome Project"/>
        </authorList>
    </citation>
    <scope>NUCLEOTIDE SEQUENCE</scope>
    <source>
        <strain evidence="5">CBS 342.82</strain>
    </source>
</reference>
<dbReference type="GO" id="GO:0016491">
    <property type="term" value="F:oxidoreductase activity"/>
    <property type="evidence" value="ECO:0007669"/>
    <property type="project" value="UniProtKB-KW"/>
</dbReference>
<dbReference type="InterPro" id="IPR036291">
    <property type="entry name" value="NAD(P)-bd_dom_sf"/>
</dbReference>
<dbReference type="GeneID" id="54359682"/>
<protein>
    <submittedName>
        <fullName evidence="5">NAD(P)-binding protein</fullName>
    </submittedName>
</protein>
<name>A0A6J3LWN5_9PEZI</name>
<reference evidence="5" key="3">
    <citation type="submission" date="2025-08" db="UniProtKB">
        <authorList>
            <consortium name="RefSeq"/>
        </authorList>
    </citation>
    <scope>IDENTIFICATION</scope>
    <source>
        <strain evidence="5">CBS 342.82</strain>
    </source>
</reference>
<dbReference type="PANTHER" id="PTHR24321">
    <property type="entry name" value="DEHYDROGENASES, SHORT CHAIN"/>
    <property type="match status" value="1"/>
</dbReference>
<dbReference type="OrthoDB" id="1669814at2759"/>
<dbReference type="PROSITE" id="PS00061">
    <property type="entry name" value="ADH_SHORT"/>
    <property type="match status" value="1"/>
</dbReference>
<dbReference type="CDD" id="cd05233">
    <property type="entry name" value="SDR_c"/>
    <property type="match status" value="1"/>
</dbReference>
<dbReference type="AlphaFoldDB" id="A0A6J3LWN5"/>
<dbReference type="FunFam" id="3.40.50.720:FF:000084">
    <property type="entry name" value="Short-chain dehydrogenase reductase"/>
    <property type="match status" value="1"/>
</dbReference>
<dbReference type="SUPFAM" id="SSF51735">
    <property type="entry name" value="NAD(P)-binding Rossmann-fold domains"/>
    <property type="match status" value="1"/>
</dbReference>
<evidence type="ECO:0000256" key="3">
    <source>
        <dbReference type="ARBA" id="ARBA00023002"/>
    </source>
</evidence>
<gene>
    <name evidence="5" type="ORF">K489DRAFT_326105</name>
</gene>
<dbReference type="InterPro" id="IPR020904">
    <property type="entry name" value="Sc_DH/Rdtase_CS"/>
</dbReference>
<reference evidence="5" key="1">
    <citation type="submission" date="2020-01" db="EMBL/GenBank/DDBJ databases">
        <authorList>
            <consortium name="DOE Joint Genome Institute"/>
            <person name="Haridas S."/>
            <person name="Albert R."/>
            <person name="Binder M."/>
            <person name="Bloem J."/>
            <person name="Labutti K."/>
            <person name="Salamov A."/>
            <person name="Andreopoulos B."/>
            <person name="Baker S.E."/>
            <person name="Barry K."/>
            <person name="Bills G."/>
            <person name="Bluhm B.H."/>
            <person name="Cannon C."/>
            <person name="Castanera R."/>
            <person name="Culley D.E."/>
            <person name="Daum C."/>
            <person name="Ezra D."/>
            <person name="Gonzalez J.B."/>
            <person name="Henrissat B."/>
            <person name="Kuo A."/>
            <person name="Liang C."/>
            <person name="Lipzen A."/>
            <person name="Lutzoni F."/>
            <person name="Magnuson J."/>
            <person name="Mondo S."/>
            <person name="Nolan M."/>
            <person name="Ohm R."/>
            <person name="Pangilinan J."/>
            <person name="Park H.-J."/>
            <person name="Ramirez L."/>
            <person name="Alfaro M."/>
            <person name="Sun H."/>
            <person name="Tritt A."/>
            <person name="Yoshinaga Y."/>
            <person name="Zwiers L.-H."/>
            <person name="Turgeon B.G."/>
            <person name="Goodwin S.B."/>
            <person name="Spatafora J.W."/>
            <person name="Crous P.W."/>
            <person name="Grigoriev I.V."/>
        </authorList>
    </citation>
    <scope>NUCLEOTIDE SEQUENCE</scope>
    <source>
        <strain evidence="5">CBS 342.82</strain>
    </source>
</reference>
<dbReference type="PRINTS" id="PR00080">
    <property type="entry name" value="SDRFAMILY"/>
</dbReference>
<accession>A0A6J3LWN5</accession>
<sequence length="277" mass="29443">MATAGGPSDHHKYAIYPSLLGKIALVTGGAEGIGGSIVEIFALQGAQVIIADIAEDSALKLIEKIKGTARGPIGPEPVVPVFYECDVTNLDTLKSTVDRALAQFSRIDILVNNAASSAGKARVATKDVTPEAWEFNINVNLRHQFFLSQLIFPHMAAQKSGAIVNMGSINWKVPGVGLPIYTTCKAAVVGLTRTHAREFGPHGIRVNSVMPGSIATERQIKEVLTDEYKAETIAAQAIKRVIDPHEAARVVVFLCTDDASAVTGSQYVVDGGWIGDP</sequence>
<dbReference type="InterPro" id="IPR002347">
    <property type="entry name" value="SDR_fam"/>
</dbReference>
<dbReference type="Proteomes" id="UP000504637">
    <property type="component" value="Unplaced"/>
</dbReference>
<evidence type="ECO:0000256" key="2">
    <source>
        <dbReference type="ARBA" id="ARBA00022857"/>
    </source>
</evidence>
<dbReference type="RefSeq" id="XP_033456088.1">
    <property type="nucleotide sequence ID" value="XM_033601882.1"/>
</dbReference>
<evidence type="ECO:0000313" key="5">
    <source>
        <dbReference type="RefSeq" id="XP_033456088.1"/>
    </source>
</evidence>
<organism evidence="5">
    <name type="scientific">Dissoconium aciculare CBS 342.82</name>
    <dbReference type="NCBI Taxonomy" id="1314786"/>
    <lineage>
        <taxon>Eukaryota</taxon>
        <taxon>Fungi</taxon>
        <taxon>Dikarya</taxon>
        <taxon>Ascomycota</taxon>
        <taxon>Pezizomycotina</taxon>
        <taxon>Dothideomycetes</taxon>
        <taxon>Dothideomycetidae</taxon>
        <taxon>Mycosphaerellales</taxon>
        <taxon>Dissoconiaceae</taxon>
        <taxon>Dissoconium</taxon>
    </lineage>
</organism>
<evidence type="ECO:0000256" key="1">
    <source>
        <dbReference type="ARBA" id="ARBA00006484"/>
    </source>
</evidence>
<dbReference type="PRINTS" id="PR00081">
    <property type="entry name" value="GDHRDH"/>
</dbReference>
<keyword evidence="4" id="KW-1185">Reference proteome</keyword>
<keyword evidence="2" id="KW-0521">NADP</keyword>
<comment type="similarity">
    <text evidence="1">Belongs to the short-chain dehydrogenases/reductases (SDR) family.</text>
</comment>
<keyword evidence="3" id="KW-0560">Oxidoreductase</keyword>
<dbReference type="Gene3D" id="3.40.50.720">
    <property type="entry name" value="NAD(P)-binding Rossmann-like Domain"/>
    <property type="match status" value="1"/>
</dbReference>
<evidence type="ECO:0000313" key="4">
    <source>
        <dbReference type="Proteomes" id="UP000504637"/>
    </source>
</evidence>